<dbReference type="InterPro" id="IPR008615">
    <property type="entry name" value="FNIP"/>
</dbReference>
<sequence length="518" mass="60109">MFGNNNNDNQAYRIFVKDGTMKDKVIYLLILVISTSLMITGDNKYIHLNSYKSIIIDQINRKTKCKAIVGDDFYQYYYDYLISKDELDDIDRLKTLNIDKLKLVWEDHEDSKENIKKVYRLISHLNISKLKCVHSCSGLPMNITSMSFDYSFDERLVSGCLPPNLKTLKFGRYFDQRIKSGVLPNTLIKLIFNESFNQTIEQGVLPSSLKVLKFKESNFQQDIKVGTFPPNLEVLEFSGKCSALEDGALPQTLRILAYAPTSWLPQIKTLPNLKILTISYASEAFHMDLNCLPVSLTRLEIFSNIKLINVMPPTIRYLNLEHCDYDFNGVFKDRSIYQLDFLRLNPKQVVSLDGMKIKELELNMRTYMSFVGKEVDIPFGVETLSIQYASKFQKEIPSSVKKLVFSKEIHCIDDLQKRYDMTGSASIQELIIICDEISFSHRISVYIPPIIFPPKTLIELPDILNEKIWIRMIDNQHYLVFSQSPIITSIVHVSQLYQYIIYIIDKYQKLKYQSYKGF</sequence>
<evidence type="ECO:0000313" key="3">
    <source>
        <dbReference type="Proteomes" id="UP000001396"/>
    </source>
</evidence>
<feature type="transmembrane region" description="Helical" evidence="1">
    <location>
        <begin position="25"/>
        <end position="41"/>
    </location>
</feature>
<keyword evidence="1" id="KW-0472">Membrane</keyword>
<protein>
    <submittedName>
        <fullName evidence="2">Uncharacterized protein</fullName>
    </submittedName>
</protein>
<organism evidence="2 3">
    <name type="scientific">Heterostelium pallidum (strain ATCC 26659 / Pp 5 / PN500)</name>
    <name type="common">Cellular slime mold</name>
    <name type="synonym">Polysphondylium pallidum</name>
    <dbReference type="NCBI Taxonomy" id="670386"/>
    <lineage>
        <taxon>Eukaryota</taxon>
        <taxon>Amoebozoa</taxon>
        <taxon>Evosea</taxon>
        <taxon>Eumycetozoa</taxon>
        <taxon>Dictyostelia</taxon>
        <taxon>Acytosteliales</taxon>
        <taxon>Acytosteliaceae</taxon>
        <taxon>Heterostelium</taxon>
    </lineage>
</organism>
<evidence type="ECO:0000256" key="1">
    <source>
        <dbReference type="SAM" id="Phobius"/>
    </source>
</evidence>
<dbReference type="PANTHER" id="PTHR32134:SF92">
    <property type="entry name" value="FNIP REPEAT-CONTAINING PROTEIN"/>
    <property type="match status" value="1"/>
</dbReference>
<comment type="caution">
    <text evidence="2">The sequence shown here is derived from an EMBL/GenBank/DDBJ whole genome shotgun (WGS) entry which is preliminary data.</text>
</comment>
<dbReference type="EMBL" id="ADBJ01000029">
    <property type="protein sequence ID" value="EFA80590.1"/>
    <property type="molecule type" value="Genomic_DNA"/>
</dbReference>
<dbReference type="Pfam" id="PF05725">
    <property type="entry name" value="FNIP"/>
    <property type="match status" value="2"/>
</dbReference>
<keyword evidence="1" id="KW-0812">Transmembrane</keyword>
<dbReference type="AlphaFoldDB" id="D3BDE6"/>
<reference evidence="2 3" key="1">
    <citation type="journal article" date="2011" name="Genome Res.">
        <title>Phylogeny-wide analysis of social amoeba genomes highlights ancient origins for complex intercellular communication.</title>
        <authorList>
            <person name="Heidel A.J."/>
            <person name="Lawal H.M."/>
            <person name="Felder M."/>
            <person name="Schilde C."/>
            <person name="Helps N.R."/>
            <person name="Tunggal B."/>
            <person name="Rivero F."/>
            <person name="John U."/>
            <person name="Schleicher M."/>
            <person name="Eichinger L."/>
            <person name="Platzer M."/>
            <person name="Noegel A.A."/>
            <person name="Schaap P."/>
            <person name="Gloeckner G."/>
        </authorList>
    </citation>
    <scope>NUCLEOTIDE SEQUENCE [LARGE SCALE GENOMIC DNA]</scope>
    <source>
        <strain evidence="3">ATCC 26659 / Pp 5 / PN500</strain>
    </source>
</reference>
<dbReference type="InterPro" id="IPR051251">
    <property type="entry name" value="STK_FNIP-Repeat"/>
</dbReference>
<dbReference type="GeneID" id="31362011"/>
<accession>D3BDE6</accession>
<evidence type="ECO:0000313" key="2">
    <source>
        <dbReference type="EMBL" id="EFA80590.1"/>
    </source>
</evidence>
<dbReference type="PANTHER" id="PTHR32134">
    <property type="entry name" value="FNIP REPEAT-CONTAINING PROTEIN"/>
    <property type="match status" value="1"/>
</dbReference>
<name>D3BDE6_HETP5</name>
<gene>
    <name evidence="2" type="ORF">PPL_06529</name>
</gene>
<proteinExistence type="predicted"/>
<dbReference type="Proteomes" id="UP000001396">
    <property type="component" value="Unassembled WGS sequence"/>
</dbReference>
<dbReference type="InParanoid" id="D3BDE6"/>
<dbReference type="RefSeq" id="XP_020432710.1">
    <property type="nucleotide sequence ID" value="XM_020577383.1"/>
</dbReference>
<keyword evidence="1" id="KW-1133">Transmembrane helix</keyword>
<keyword evidence="3" id="KW-1185">Reference proteome</keyword>
<dbReference type="SUPFAM" id="SSF52058">
    <property type="entry name" value="L domain-like"/>
    <property type="match status" value="1"/>
</dbReference>